<dbReference type="Gene3D" id="2.70.98.10">
    <property type="match status" value="1"/>
</dbReference>
<keyword evidence="2" id="KW-1185">Reference proteome</keyword>
<dbReference type="PANTHER" id="PTHR11122">
    <property type="entry name" value="APOSPORY-ASSOCIATED PROTEIN C-RELATED"/>
    <property type="match status" value="1"/>
</dbReference>
<dbReference type="EMBL" id="JBHSTQ010000011">
    <property type="protein sequence ID" value="MFC6387202.1"/>
    <property type="molecule type" value="Genomic_DNA"/>
</dbReference>
<dbReference type="InterPro" id="IPR014718">
    <property type="entry name" value="GH-type_carb-bd"/>
</dbReference>
<protein>
    <submittedName>
        <fullName evidence="1">Aldose epimerase</fullName>
    </submittedName>
</protein>
<proteinExistence type="predicted"/>
<name>A0ABW1WF50_9BACL</name>
<dbReference type="InterPro" id="IPR008183">
    <property type="entry name" value="Aldose_1/G6P_1-epimerase"/>
</dbReference>
<evidence type="ECO:0000313" key="2">
    <source>
        <dbReference type="Proteomes" id="UP001596267"/>
    </source>
</evidence>
<evidence type="ECO:0000313" key="1">
    <source>
        <dbReference type="EMBL" id="MFC6387202.1"/>
    </source>
</evidence>
<comment type="caution">
    <text evidence="1">The sequence shown here is derived from an EMBL/GenBank/DDBJ whole genome shotgun (WGS) entry which is preliminary data.</text>
</comment>
<gene>
    <name evidence="1" type="ORF">ACFP7A_11355</name>
</gene>
<sequence>MYQVKEFDQQGLHFYRLMDETSFVDVCPTRGGMVTAFHVEGEDVLFMNEETLFDTNKNVRGGIPVLFPIAGQLTDKSYSWNGITYPMANHGLVRTRPWRVISNVHDSVHASLKIAFHSSEVTRASYPFTFEVELTYTLHEGILSIDQVVNNRSDQSMPVDPGYHPYFNKKEKTLHLTSKATQYLDYNDQKIKPFTGSIDMTGLKESVVLFDAEETQLAFDFNEDKKVVINQDPLFRYTVLWVEGDQPFVCVEPWTAMTNALNENKEQLLLVKPGEPLNLKMSIQLEKR</sequence>
<organism evidence="1 2">
    <name type="scientific">Sporolactobacillus kofuensis</name>
    <dbReference type="NCBI Taxonomy" id="269672"/>
    <lineage>
        <taxon>Bacteria</taxon>
        <taxon>Bacillati</taxon>
        <taxon>Bacillota</taxon>
        <taxon>Bacilli</taxon>
        <taxon>Bacillales</taxon>
        <taxon>Sporolactobacillaceae</taxon>
        <taxon>Sporolactobacillus</taxon>
    </lineage>
</organism>
<dbReference type="Proteomes" id="UP001596267">
    <property type="component" value="Unassembled WGS sequence"/>
</dbReference>
<dbReference type="PANTHER" id="PTHR11122:SF13">
    <property type="entry name" value="GLUCOSE-6-PHOSPHATE 1-EPIMERASE"/>
    <property type="match status" value="1"/>
</dbReference>
<reference evidence="2" key="1">
    <citation type="journal article" date="2019" name="Int. J. Syst. Evol. Microbiol.">
        <title>The Global Catalogue of Microorganisms (GCM) 10K type strain sequencing project: providing services to taxonomists for standard genome sequencing and annotation.</title>
        <authorList>
            <consortium name="The Broad Institute Genomics Platform"/>
            <consortium name="The Broad Institute Genome Sequencing Center for Infectious Disease"/>
            <person name="Wu L."/>
            <person name="Ma J."/>
        </authorList>
    </citation>
    <scope>NUCLEOTIDE SEQUENCE [LARGE SCALE GENOMIC DNA]</scope>
    <source>
        <strain evidence="2">CCUG 42001</strain>
    </source>
</reference>
<dbReference type="InterPro" id="IPR011013">
    <property type="entry name" value="Gal_mutarotase_sf_dom"/>
</dbReference>
<dbReference type="SUPFAM" id="SSF74650">
    <property type="entry name" value="Galactose mutarotase-like"/>
    <property type="match status" value="1"/>
</dbReference>
<dbReference type="RefSeq" id="WP_253076749.1">
    <property type="nucleotide sequence ID" value="NZ_JAMXWN010000011.1"/>
</dbReference>
<accession>A0ABW1WF50</accession>
<dbReference type="Pfam" id="PF01263">
    <property type="entry name" value="Aldose_epim"/>
    <property type="match status" value="1"/>
</dbReference>